<evidence type="ECO:0000313" key="3">
    <source>
        <dbReference type="Proteomes" id="UP000655523"/>
    </source>
</evidence>
<comment type="caution">
    <text evidence="2">The sequence shown here is derived from an EMBL/GenBank/DDBJ whole genome shotgun (WGS) entry which is preliminary data.</text>
</comment>
<reference evidence="2 3" key="1">
    <citation type="submission" date="2019-11" db="EMBL/GenBank/DDBJ databases">
        <title>Metabolism of dissolved organic matter in forest soils.</title>
        <authorList>
            <person name="Cyle K.T."/>
            <person name="Wilhelm R.C."/>
            <person name="Martinez C.E."/>
        </authorList>
    </citation>
    <scope>NUCLEOTIDE SEQUENCE [LARGE SCALE GENOMIC DNA]</scope>
    <source>
        <strain evidence="2 3">5N</strain>
    </source>
</reference>
<dbReference type="AlphaFoldDB" id="A0A972SLJ4"/>
<feature type="region of interest" description="Disordered" evidence="1">
    <location>
        <begin position="1"/>
        <end position="31"/>
    </location>
</feature>
<protein>
    <submittedName>
        <fullName evidence="2">Uncharacterized protein</fullName>
    </submittedName>
</protein>
<feature type="compositionally biased region" description="Polar residues" evidence="1">
    <location>
        <begin position="1"/>
        <end position="18"/>
    </location>
</feature>
<dbReference type="Proteomes" id="UP000655523">
    <property type="component" value="Unassembled WGS sequence"/>
</dbReference>
<dbReference type="RefSeq" id="WP_172169673.1">
    <property type="nucleotide sequence ID" value="NZ_WOEZ01000140.1"/>
</dbReference>
<name>A0A972SLJ4_9BURK</name>
<evidence type="ECO:0000313" key="2">
    <source>
        <dbReference type="EMBL" id="NPT57865.1"/>
    </source>
</evidence>
<gene>
    <name evidence="2" type="ORF">GNZ13_25680</name>
</gene>
<accession>A0A972SLJ4</accession>
<sequence length="70" mass="7309">MGQSDTDTGSYMATTSSLRAGARATGSKNRALENIDASAPGIYPGGQYSTTDNASAIYAPVWKADPYPVY</sequence>
<proteinExistence type="predicted"/>
<evidence type="ECO:0000256" key="1">
    <source>
        <dbReference type="SAM" id="MobiDB-lite"/>
    </source>
</evidence>
<organism evidence="2 3">
    <name type="scientific">Paraburkholderia elongata</name>
    <dbReference type="NCBI Taxonomy" id="2675747"/>
    <lineage>
        <taxon>Bacteria</taxon>
        <taxon>Pseudomonadati</taxon>
        <taxon>Pseudomonadota</taxon>
        <taxon>Betaproteobacteria</taxon>
        <taxon>Burkholderiales</taxon>
        <taxon>Burkholderiaceae</taxon>
        <taxon>Paraburkholderia</taxon>
    </lineage>
</organism>
<dbReference type="EMBL" id="WOEZ01000140">
    <property type="protein sequence ID" value="NPT57865.1"/>
    <property type="molecule type" value="Genomic_DNA"/>
</dbReference>
<keyword evidence="3" id="KW-1185">Reference proteome</keyword>